<dbReference type="EMBL" id="MSFO01000003">
    <property type="protein sequence ID" value="PLB50807.1"/>
    <property type="molecule type" value="Genomic_DNA"/>
</dbReference>
<gene>
    <name evidence="3" type="ORF">P170DRAFT_425108</name>
</gene>
<comment type="pathway">
    <text evidence="1">Mycotoxin biosynthesis.</text>
</comment>
<dbReference type="PANTHER" id="PTHR33365:SF4">
    <property type="entry name" value="CYCLOCHLOROTINE BIOSYNTHESIS PROTEIN O"/>
    <property type="match status" value="1"/>
</dbReference>
<proteinExistence type="inferred from homology"/>
<evidence type="ECO:0000256" key="1">
    <source>
        <dbReference type="ARBA" id="ARBA00004685"/>
    </source>
</evidence>
<reference evidence="3 4" key="1">
    <citation type="submission" date="2016-12" db="EMBL/GenBank/DDBJ databases">
        <title>The genomes of Aspergillus section Nigri reveals drivers in fungal speciation.</title>
        <authorList>
            <consortium name="DOE Joint Genome Institute"/>
            <person name="Vesth T.C."/>
            <person name="Nybo J."/>
            <person name="Theobald S."/>
            <person name="Brandl J."/>
            <person name="Frisvad J.C."/>
            <person name="Nielsen K.F."/>
            <person name="Lyhne E.K."/>
            <person name="Kogle M.E."/>
            <person name="Kuo A."/>
            <person name="Riley R."/>
            <person name="Clum A."/>
            <person name="Nolan M."/>
            <person name="Lipzen A."/>
            <person name="Salamov A."/>
            <person name="Henrissat B."/>
            <person name="Wiebenga A."/>
            <person name="De Vries R.P."/>
            <person name="Grigoriev I.V."/>
            <person name="Mortensen U.H."/>
            <person name="Andersen M.R."/>
            <person name="Baker S.E."/>
        </authorList>
    </citation>
    <scope>NUCLEOTIDE SEQUENCE [LARGE SCALE GENOMIC DNA]</scope>
    <source>
        <strain evidence="3 4">IBT 23096</strain>
    </source>
</reference>
<comment type="similarity">
    <text evidence="2">Belongs to the ustYa family.</text>
</comment>
<keyword evidence="4" id="KW-1185">Reference proteome</keyword>
<name>A0A2I2GDB3_9EURO</name>
<dbReference type="STRING" id="1392250.A0A2I2GDB3"/>
<dbReference type="PANTHER" id="PTHR33365">
    <property type="entry name" value="YALI0B05434P"/>
    <property type="match status" value="1"/>
</dbReference>
<dbReference type="GeneID" id="36555301"/>
<dbReference type="GO" id="GO:0043386">
    <property type="term" value="P:mycotoxin biosynthetic process"/>
    <property type="evidence" value="ECO:0007669"/>
    <property type="project" value="InterPro"/>
</dbReference>
<accession>A0A2I2GDB3</accession>
<evidence type="ECO:0000256" key="2">
    <source>
        <dbReference type="ARBA" id="ARBA00035112"/>
    </source>
</evidence>
<dbReference type="AlphaFoldDB" id="A0A2I2GDB3"/>
<sequence>MQPTERDCTVRMSAWSPALTAIQYNWLTYQNDFSTKSEYRGTPTPELESMWESLYQYSHLVDLKQPADREWARSPDDSTRIIANLEVYHQLECLNTLRQHTYRQTYNYTGFPAFAGTEAQIMTRLDQCIEVLRTTLMCAADATPYLIKMAPDRPLGEGPDFNTLHQCRDFSKVTEWSRKNGLKSLIRGDTMVY</sequence>
<dbReference type="VEuPathDB" id="FungiDB:P170DRAFT_425108"/>
<protein>
    <submittedName>
        <fullName evidence="3">Uncharacterized protein</fullName>
    </submittedName>
</protein>
<dbReference type="InterPro" id="IPR021765">
    <property type="entry name" value="UstYa-like"/>
</dbReference>
<organism evidence="3 4">
    <name type="scientific">Aspergillus steynii IBT 23096</name>
    <dbReference type="NCBI Taxonomy" id="1392250"/>
    <lineage>
        <taxon>Eukaryota</taxon>
        <taxon>Fungi</taxon>
        <taxon>Dikarya</taxon>
        <taxon>Ascomycota</taxon>
        <taxon>Pezizomycotina</taxon>
        <taxon>Eurotiomycetes</taxon>
        <taxon>Eurotiomycetidae</taxon>
        <taxon>Eurotiales</taxon>
        <taxon>Aspergillaceae</taxon>
        <taxon>Aspergillus</taxon>
        <taxon>Aspergillus subgen. Circumdati</taxon>
    </lineage>
</organism>
<dbReference type="Pfam" id="PF11807">
    <property type="entry name" value="UstYa"/>
    <property type="match status" value="1"/>
</dbReference>
<dbReference type="Proteomes" id="UP000234275">
    <property type="component" value="Unassembled WGS sequence"/>
</dbReference>
<comment type="caution">
    <text evidence="3">The sequence shown here is derived from an EMBL/GenBank/DDBJ whole genome shotgun (WGS) entry which is preliminary data.</text>
</comment>
<evidence type="ECO:0000313" key="4">
    <source>
        <dbReference type="Proteomes" id="UP000234275"/>
    </source>
</evidence>
<evidence type="ECO:0000313" key="3">
    <source>
        <dbReference type="EMBL" id="PLB50807.1"/>
    </source>
</evidence>
<dbReference type="RefSeq" id="XP_024706109.1">
    <property type="nucleotide sequence ID" value="XM_024847602.1"/>
</dbReference>
<dbReference type="OrthoDB" id="3687641at2759"/>